<feature type="compositionally biased region" description="Polar residues" evidence="2">
    <location>
        <begin position="1630"/>
        <end position="1654"/>
    </location>
</feature>
<feature type="compositionally biased region" description="Polar residues" evidence="2">
    <location>
        <begin position="1841"/>
        <end position="1854"/>
    </location>
</feature>
<feature type="transmembrane region" description="Helical" evidence="3">
    <location>
        <begin position="3507"/>
        <end position="3525"/>
    </location>
</feature>
<dbReference type="Proteomes" id="UP000245699">
    <property type="component" value="Unassembled WGS sequence"/>
</dbReference>
<feature type="region of interest" description="Disordered" evidence="2">
    <location>
        <begin position="1161"/>
        <end position="1184"/>
    </location>
</feature>
<evidence type="ECO:0000256" key="1">
    <source>
        <dbReference type="SAM" id="Coils"/>
    </source>
</evidence>
<feature type="compositionally biased region" description="Polar residues" evidence="2">
    <location>
        <begin position="1997"/>
        <end position="2007"/>
    </location>
</feature>
<gene>
    <name evidence="4" type="ORF">BB559_005759</name>
</gene>
<keyword evidence="1" id="KW-0175">Coiled coil</keyword>
<feature type="compositionally biased region" description="Polar residues" evidence="2">
    <location>
        <begin position="284"/>
        <end position="303"/>
    </location>
</feature>
<feature type="compositionally biased region" description="Polar residues" evidence="2">
    <location>
        <begin position="2060"/>
        <end position="2073"/>
    </location>
</feature>
<feature type="compositionally biased region" description="Polar residues" evidence="2">
    <location>
        <begin position="1938"/>
        <end position="1956"/>
    </location>
</feature>
<keyword evidence="3" id="KW-0812">Transmembrane</keyword>
<feature type="compositionally biased region" description="Basic and acidic residues" evidence="2">
    <location>
        <begin position="417"/>
        <end position="429"/>
    </location>
</feature>
<protein>
    <submittedName>
        <fullName evidence="4">Uncharacterized protein</fullName>
    </submittedName>
</protein>
<feature type="compositionally biased region" description="Low complexity" evidence="2">
    <location>
        <begin position="2478"/>
        <end position="2491"/>
    </location>
</feature>
<feature type="compositionally biased region" description="Basic and acidic residues" evidence="2">
    <location>
        <begin position="1"/>
        <end position="20"/>
    </location>
</feature>
<keyword evidence="3" id="KW-0472">Membrane</keyword>
<feature type="compositionally biased region" description="Polar residues" evidence="2">
    <location>
        <begin position="396"/>
        <end position="415"/>
    </location>
</feature>
<feature type="region of interest" description="Disordered" evidence="2">
    <location>
        <begin position="2156"/>
        <end position="2176"/>
    </location>
</feature>
<feature type="transmembrane region" description="Helical" evidence="3">
    <location>
        <begin position="3017"/>
        <end position="3037"/>
    </location>
</feature>
<feature type="region of interest" description="Disordered" evidence="2">
    <location>
        <begin position="1"/>
        <end position="42"/>
    </location>
</feature>
<feature type="coiled-coil region" evidence="1">
    <location>
        <begin position="3104"/>
        <end position="3131"/>
    </location>
</feature>
<feature type="region of interest" description="Disordered" evidence="2">
    <location>
        <begin position="2442"/>
        <end position="2494"/>
    </location>
</feature>
<evidence type="ECO:0000256" key="2">
    <source>
        <dbReference type="SAM" id="MobiDB-lite"/>
    </source>
</evidence>
<feature type="region of interest" description="Disordered" evidence="2">
    <location>
        <begin position="1923"/>
        <end position="1956"/>
    </location>
</feature>
<comment type="caution">
    <text evidence="4">The sequence shown here is derived from an EMBL/GenBank/DDBJ whole genome shotgun (WGS) entry which is preliminary data.</text>
</comment>
<feature type="region of interest" description="Disordered" evidence="2">
    <location>
        <begin position="4173"/>
        <end position="4193"/>
    </location>
</feature>
<feature type="compositionally biased region" description="Polar residues" evidence="2">
    <location>
        <begin position="244"/>
        <end position="276"/>
    </location>
</feature>
<reference evidence="4 5" key="1">
    <citation type="journal article" date="2018" name="MBio">
        <title>Comparative Genomics Reveals the Core Gene Toolbox for the Fungus-Insect Symbiosis.</title>
        <authorList>
            <person name="Wang Y."/>
            <person name="Stata M."/>
            <person name="Wang W."/>
            <person name="Stajich J.E."/>
            <person name="White M.M."/>
            <person name="Moncalvo J.M."/>
        </authorList>
    </citation>
    <scope>NUCLEOTIDE SEQUENCE [LARGE SCALE GENOMIC DNA]</scope>
    <source>
        <strain evidence="4 5">AUS-77-4</strain>
    </source>
</reference>
<accession>A0A2T9Y6V1</accession>
<feature type="region of interest" description="Disordered" evidence="2">
    <location>
        <begin position="1430"/>
        <end position="1459"/>
    </location>
</feature>
<feature type="region of interest" description="Disordered" evidence="2">
    <location>
        <begin position="184"/>
        <end position="232"/>
    </location>
</feature>
<keyword evidence="5" id="KW-1185">Reference proteome</keyword>
<feature type="region of interest" description="Disordered" evidence="2">
    <location>
        <begin position="2059"/>
        <end position="2109"/>
    </location>
</feature>
<dbReference type="OrthoDB" id="5593072at2759"/>
<proteinExistence type="predicted"/>
<feature type="compositionally biased region" description="Polar residues" evidence="2">
    <location>
        <begin position="2539"/>
        <end position="2559"/>
    </location>
</feature>
<feature type="transmembrane region" description="Helical" evidence="3">
    <location>
        <begin position="3264"/>
        <end position="3281"/>
    </location>
</feature>
<feature type="compositionally biased region" description="Polar residues" evidence="2">
    <location>
        <begin position="1701"/>
        <end position="1721"/>
    </location>
</feature>
<feature type="compositionally biased region" description="Polar residues" evidence="2">
    <location>
        <begin position="1662"/>
        <end position="1682"/>
    </location>
</feature>
<feature type="compositionally biased region" description="Polar residues" evidence="2">
    <location>
        <begin position="1161"/>
        <end position="1171"/>
    </location>
</feature>
<feature type="region of interest" description="Disordered" evidence="2">
    <location>
        <begin position="1841"/>
        <end position="1873"/>
    </location>
</feature>
<keyword evidence="3" id="KW-1133">Transmembrane helix</keyword>
<feature type="compositionally biased region" description="Polar residues" evidence="2">
    <location>
        <begin position="1222"/>
        <end position="1236"/>
    </location>
</feature>
<dbReference type="STRING" id="61424.A0A2T9Y6V1"/>
<feature type="region of interest" description="Disordered" evidence="2">
    <location>
        <begin position="1764"/>
        <end position="1783"/>
    </location>
</feature>
<feature type="compositionally biased region" description="Low complexity" evidence="2">
    <location>
        <begin position="567"/>
        <end position="580"/>
    </location>
</feature>
<feature type="compositionally biased region" description="Low complexity" evidence="2">
    <location>
        <begin position="2083"/>
        <end position="2106"/>
    </location>
</feature>
<feature type="compositionally biased region" description="Polar residues" evidence="2">
    <location>
        <begin position="2468"/>
        <end position="2477"/>
    </location>
</feature>
<feature type="compositionally biased region" description="Low complexity" evidence="2">
    <location>
        <begin position="4180"/>
        <end position="4193"/>
    </location>
</feature>
<feature type="region of interest" description="Disordered" evidence="2">
    <location>
        <begin position="1794"/>
        <end position="1819"/>
    </location>
</feature>
<feature type="compositionally biased region" description="Polar residues" evidence="2">
    <location>
        <begin position="551"/>
        <end position="566"/>
    </location>
</feature>
<feature type="transmembrane region" description="Helical" evidence="3">
    <location>
        <begin position="3540"/>
        <end position="3560"/>
    </location>
</feature>
<feature type="region of interest" description="Disordered" evidence="2">
    <location>
        <begin position="611"/>
        <end position="643"/>
    </location>
</feature>
<feature type="region of interest" description="Disordered" evidence="2">
    <location>
        <begin position="517"/>
        <end position="597"/>
    </location>
</feature>
<feature type="compositionally biased region" description="Low complexity" evidence="2">
    <location>
        <begin position="331"/>
        <end position="347"/>
    </location>
</feature>
<name>A0A2T9Y6V1_9FUNG</name>
<feature type="transmembrane region" description="Helical" evidence="3">
    <location>
        <begin position="2577"/>
        <end position="2594"/>
    </location>
</feature>
<feature type="region of interest" description="Disordered" evidence="2">
    <location>
        <begin position="2740"/>
        <end position="2771"/>
    </location>
</feature>
<evidence type="ECO:0000313" key="4">
    <source>
        <dbReference type="EMBL" id="PVU88038.1"/>
    </source>
</evidence>
<feature type="compositionally biased region" description="Polar residues" evidence="2">
    <location>
        <begin position="64"/>
        <end position="85"/>
    </location>
</feature>
<feature type="region of interest" description="Disordered" evidence="2">
    <location>
        <begin position="1110"/>
        <end position="1132"/>
    </location>
</feature>
<feature type="compositionally biased region" description="Low complexity" evidence="2">
    <location>
        <begin position="1855"/>
        <end position="1869"/>
    </location>
</feature>
<feature type="compositionally biased region" description="Low complexity" evidence="2">
    <location>
        <begin position="2453"/>
        <end position="2467"/>
    </location>
</feature>
<evidence type="ECO:0000313" key="5">
    <source>
        <dbReference type="Proteomes" id="UP000245699"/>
    </source>
</evidence>
<feature type="compositionally biased region" description="Basic and acidic residues" evidence="2">
    <location>
        <begin position="1444"/>
        <end position="1459"/>
    </location>
</feature>
<feature type="region of interest" description="Disordered" evidence="2">
    <location>
        <begin position="2536"/>
        <end position="2568"/>
    </location>
</feature>
<organism evidence="4 5">
    <name type="scientific">Furculomyces boomerangus</name>
    <dbReference type="NCBI Taxonomy" id="61424"/>
    <lineage>
        <taxon>Eukaryota</taxon>
        <taxon>Fungi</taxon>
        <taxon>Fungi incertae sedis</taxon>
        <taxon>Zoopagomycota</taxon>
        <taxon>Kickxellomycotina</taxon>
        <taxon>Harpellomycetes</taxon>
        <taxon>Harpellales</taxon>
        <taxon>Harpellaceae</taxon>
        <taxon>Furculomyces</taxon>
    </lineage>
</organism>
<feature type="region of interest" description="Disordered" evidence="2">
    <location>
        <begin position="1219"/>
        <end position="1263"/>
    </location>
</feature>
<feature type="compositionally biased region" description="Polar residues" evidence="2">
    <location>
        <begin position="430"/>
        <end position="444"/>
    </location>
</feature>
<feature type="compositionally biased region" description="Basic and acidic residues" evidence="2">
    <location>
        <begin position="2756"/>
        <end position="2771"/>
    </location>
</feature>
<feature type="compositionally biased region" description="Polar residues" evidence="2">
    <location>
        <begin position="520"/>
        <end position="536"/>
    </location>
</feature>
<feature type="compositionally biased region" description="Low complexity" evidence="2">
    <location>
        <begin position="1804"/>
        <end position="1819"/>
    </location>
</feature>
<feature type="compositionally biased region" description="Polar residues" evidence="2">
    <location>
        <begin position="1730"/>
        <end position="1758"/>
    </location>
</feature>
<feature type="compositionally biased region" description="Polar residues" evidence="2">
    <location>
        <begin position="817"/>
        <end position="827"/>
    </location>
</feature>
<feature type="region of interest" description="Disordered" evidence="2">
    <location>
        <begin position="1622"/>
        <end position="1758"/>
    </location>
</feature>
<dbReference type="EMBL" id="MBFT01000666">
    <property type="protein sequence ID" value="PVU88038.1"/>
    <property type="molecule type" value="Genomic_DNA"/>
</dbReference>
<feature type="compositionally biased region" description="Low complexity" evidence="2">
    <location>
        <begin position="188"/>
        <end position="198"/>
    </location>
</feature>
<feature type="region of interest" description="Disordered" evidence="2">
    <location>
        <begin position="244"/>
        <end position="444"/>
    </location>
</feature>
<feature type="compositionally biased region" description="Basic and acidic residues" evidence="2">
    <location>
        <begin position="1683"/>
        <end position="1700"/>
    </location>
</feature>
<feature type="transmembrane region" description="Helical" evidence="3">
    <location>
        <begin position="3336"/>
        <end position="3357"/>
    </location>
</feature>
<sequence>MSSKDSRSHKSNQRHTDQSRSRSSSSKKLKIPPKYNSDNIPEQFQSNTSLYLLNSDINTASNNSPTTKKIFTSPSAIQNSNNSDFIENKPQKHNRQDSQDFSTHSYELYPTNKSIPSTQGSGSTERLAVLGIYKQDSRLHQGPRVQYSSNTNTKHVLSNEHIFDRKSQNVVEIKTKKDISPLLKQDFSNNSSNSSNSSTRLSIHKNSTKNPFSKLERPEFQPNTYGGQKGYKILPSIPVQKNGFGTTDSLFNNPKPKTSPSNEENASLKNTSFANDTSKKELNPESTLGYSGGISNQTKSINQGPLYEKPSVQQKNVPNTVSEDKNHKFTSGNSNLLSNQLGQSLSNPPDDLYNKGSPTPLKQQDDKILPSTQKSPGKFIPKKNRYNTMLIKSPLSLKNNNSHSEKNISNSQSVSLPKDEKFDNIKENDSPSFVNNTTSDNTSRSDILSMTNLLESSSSSQLTADKTQYNAERVNLKNLSENIINDSLHKPKPVYKNTASFKVDVKKYVERWDTKDSQLLPGNSSLTKNLSGSPKSIKTKSVNRIKDETQSKTNQSFNTDPHTGNLKSKTNNQKSNSNKDLNSDKSENRNPFFYENSSDSSSFMRDLLGVYSPSSDITGPEKTKNYSNKKSTNDYFTATSKSDSGKTSDYFSTYSSLPTEDDTRNLSVYVNTSSMDSFSLTNHSNSFKADKNIVFQESNPNPHKKVSTNGKSIKSLNPSIEIKGEPRILKDSDIIASKHGLTQNHNFGKQQNYQSMEIEKTIKSKSSKNISKSTYVNTENTNIVELGTSKQETQNNKLRISKPELGSKNIILPELAQSPTKSYSNQHQNEKLKFDKPQNSQPDYGYAKKRIESWVEDSAKIIDKSVENSLKLQNFYDKVDDEKYKNNKLDFTSKQSLIHSPNLKSPESLSLSNKKSYSIYSPDLSNNESDKRFDLKNASASSSNLVSSRGYEASSSDIHINENSAKHLNRETNTRLATGLNVLQSPIADFSSVSFNKQKSKLSGNETTYKSKYSNKPLFMRPPLGPTGLSVAKSVNPFNTDDNDINSKLTNSVSSLSSWENSSRTRAIWRLRLIKRAQQELKAINESYDIIKNDPSFETNRIETDLNSKVNTKSKSLESRSKPAFSLSQKTNNTIQIGSSPIDSYNYLRNPQTMNMHINYDNFQNQGSRGSSQDEKPSINQSNFAGNDEINQEIINSQNQTSPSNDYINFRNEGILAEPNKHITSSSNNSGYNQSKHISKDKKLDKRFDNNNEDSDSSSNSSINDYINNSFRLDTTSGSFDSKKILLSPLKSLGMATEISSSTSENQAIDNFNNYMLSNQKILGDSFYKTYSPLSESSRYSFRESDFEAIDLKNRNPANQRHKSNRAIQKAKKYAIESELDIGTDFEKVVPMIPLANQITTKKYNSSQNMPLNSFMSVPKNGEKQHPFRIISGPKPYIPQSSFEKPRGRSGDIKNTGDIKYSKYNNSQTSFVPSGYDTTDSIDQWWNRPITKTIKNKKMSKRKAQKENALKSESIKEIKKNNYFTPKIDSFKKTDLQMAFLPKKSEANPRGKKSFRNFLRKIKPIRRFMNVRNINFKSDKELFENLEEENILRNKRSFIPKLVNDNMDVDKVNSIPIQITPDLFKMGDSPKSNRSTNPSSMPIRYQSNNFSNENIIPKQPKTIKSNFGLNKSQTIDNSSKNHYSNEESKNFSDFSKDSHNSDINQKNAPSYPRNSLNSGNSLYDIKSASPEMNSSYHQPQAQSYNNKSSPNQEMKQSSLKMNDTKFDQNFPQNRPPTSFSISQSNKQALALMNKPKTPSSLRFSSNPQNNSSSNKSQNIINYENINFEKSRHNLRIPENFTDNENTQMNLPTKESTNYLSSTSNHLNNSSRDKSIANEAKKTFIDKNPESIQSLNYPTQQSEQSFKITPNELQINLLSSIKTRENNFDSPGKSYEQFKPNSSQLATQGTQGLSKSPQGSIFKVSGQVSPIRSYSNPTENTSKHRILPQTPNKHLTSIISKDQNSKTPTENRKALNHPLQTSPFHPQMKPEYIIPQKPLDQNNIKMHSLSSGSLGVNVSNYPFSSSEKQPNVKNNMKHPDLRNNHSSQHNIQNQNSQNEQNPSNLSNHQNKKLPLSHEAAILATYDASNEVKNLKDDFFSSRASRRNSIKSNINLDRTSTSYDKNSRNSNQVLINDDYNNTSSQKAYDRLSGSMGFSNDINSPLQNLITQTNQANKLVNEPLSNFNDINKNSTNQVNADENVKKSVWLKAKTKLKSIFSIKNKDSNLPKTHNNIFSSNFNANQSLNQGKSQAKQEIYQLQQFDSGKNFGNQNQPTTKDNKENLQTNALSKDPINESLNKSEFEKLNKRFDIIKKSESNELENKSEYTHAKNNANTEIHTINQPDLNTAAGSLNYIPDQQLLNKLNSAPGDYIPTTSNNIFPSHSKYNVEASTSNPNQQLLNKLNSAPGNYIPVSNSNQNKPQNNSKLNESVQENIQTSKPNEQNNVKPNNNKDSGLFSMNTLENLFKVALVSHPHLAPIGTLLGLAGLGSLAAGSSNNNENKINDQANNTTENNSSNHQNGTKKDESSKSSDGFFKKFMKFFLVGIILLVIYLISKTKKSIHPIRGRCKILPLPVGLWFFSSNILGKNVFVPDVGSFVASLRKNIENRLGNSKARRKKENQISEDHYLTQSAQQIGTNVEDIMPNSAKLEFPELDYHLDLLGPARFSKTLKYKRAQESLVDPGVIGTMGPTTNRETKLNIDSLNKNDPRRNSIGKNHLLEHESGNRTEHTEDHGTKLGIFSRVGNFFSKMSYSNPERQGYIKSSDPLPDPNYFDRVDNELETPKDATNLKLNSYSNRVNMFPPFSHIPKFRVEMIMHSPQIILDGVGTSWTFSKSLIVASPLSYFPILRNRVVNIKSAVVKMVGLYFLNDIKQENVPKRSRKVYGPASDRLMIHMINIVDFCQLAALIVGPLGLYYYNTQFNPDNNLQTLQNASVIEKSKYIYPFGNSNTIFNTFFYLCHIGGFMYPDMVTGNLRHGAIVFTVFGCLSMIFIFYWVLLKSSSSLSPPLKPLNFVYYFGDTKINKNTNNQDLDHSSDESAIYKPKANVFSSTGNGWAKSVENTLNSEEFEKALSAAIENKKKHQNELSNINNRNDYNNAQNNTIYQNSFGDSLDNSNPLNSNIKSHIQAIKFKNIKPPQEISPGANPHIDISFEEPEESLNAITYKSGIPNTKYLGVSSSNINNSNKLRYNSLTPKIRSIYHGTTNGIKLFLFGTRKSDKIFRRKFAFIVLYILYIPVLKLGLELLTWHSQYWSVDIFSYLSSNINNLKSTGICYNTLEPSLFKNISPNQPWGSSFNFFYLLLPLCLLVLVLLGIYFPISIKTITFCTTPNVNAVLKSMPYSVLSTTPAGSMLIDNYAKEKHDCTLFNRKYIEKAKHLFNGNTKQNSSSNIDENDQDIKQYYEQVQRVAAVQVYEKMLYKNDTFFPFLYQNFFPDYSADANCWSKPSLTIHSTINNISLARMIVEPINFWRLSIILIIVYISMHLFAKKRPFFDASANLSGLLSRITLFFIAIFSIISWNLIRNGKGFSDVTTDTHNSSLVQSQSFTLVMSILLMSFCFTLLVMIMLAINSLIQANSKVPIPKMLSEHQIYNKENLAEKKVILDEKSKKFSKNVLDNQKTSQSKLLIQNENKIVSLFSYGLDYSKENSRNENLVKKKRENNLGQIGKPNRIQFSPGILTSTSIYDSTLQRLAVERVWQDTWSAIMLASRDNRIPPFYKSLGIAIPDNLENDKLKNNNPDYTQLKLYQYKVSGFKHNNWRYKCKCKQENQIKEVAFGIPQKNAISMYGCVCGLNSLSRDILNGKSKSFYNQDSESDSDDEYLSIESPFHHGGSINIRPPNQVGFLGYSAERHLENLLIMDCISYKEYKNALLDTLFTNYSGSLITPQKQLDFSRTFGKVKRSKQNEIRGTENTASGFSEPYYQVQEQQSELGINQSGIFLNDPLSVAEIQKSISEEFCGPDMYFKPTMQLLNLGFMHDNSHTQNNYLDNINENFLSTKLDSNIQKRLGIPLIFDNTPLGNNTNTFTENERNSNSFGITSGIDGDVYNPNKTRFKIQTWFGKAYYTPFPFMLYFIYDEAPGYVVRIGSTIGMSIYLQQNRNAEIIRRRQIRLALRSLENQILSFSFDGHGLKDLDPRASKSELNNGSNSSISDSSVGSSAAERIQELDPGFTKKTIFRAKLSIIKHHNYSPRKTKDINSIQTVDDLVNTNAGFDLKLDFIDSSKIIVDYNGQTVFQKPIKNLRDRILFAMNSDDKNEGFEDNYNKEFNLKILFKYQIQRNNRLKNSNQSDFDFIPFETYPSEYDTNFKSGNQNQSISQHLNNMKSGNENIPFDSEAVQAATMMVPNSNEKLSLLQKFGNSRIFREDLELVSDEMWDKNKNMYQLMSKIESKILGIDSDYNMTPNLYFMLMENNDTVQKNSEIVLNSFTYWRKSINFDSRNKSYGLSYFFMKTIFSPHPNLSPINPLVSVNSPLLSDLEALQNINLSLEGNELGSKSSVVKKYGYNNTEYEYLPWQTAASKVTNLRAQIAIIESLNTDKSKPGFRNENTENATTPYNENVSKIQDKEEFKYHYPLVLNTSYYNYEQSEIENSERTTIELIDSLPTYHELVYIIKLFEKSPYMKGLCYDHFNDIKGLYERIDAIRPYFHPRDPSITKFNVNNVLKHLGLDNILTAQLDSFKNLENNVGGFTFNCTGNPNGENLEGSISGYKTGLQFGFPRLDEVFQLPYGNNSMGDIRHPKADKNKNIGSMRFKLKENYGNSKSSEQYEPKNRSNIEDGLENVLLTPPPLTSPHPLRFVWYLFWDDFFRRYAPVSSHITKHEVEFNPLYPTSIAYNPMSRKKLEIWLNNRGLYSFEENFSLGKNYGKDENIQGSKMGKRAENREYGYSAPKFSLLNDGILNALYIWLNRIFLEHKHPK</sequence>
<feature type="compositionally biased region" description="Basic and acidic residues" evidence="2">
    <location>
        <begin position="2740"/>
        <end position="2749"/>
    </location>
</feature>
<feature type="transmembrane region" description="Helical" evidence="3">
    <location>
        <begin position="3584"/>
        <end position="3607"/>
    </location>
</feature>
<feature type="compositionally biased region" description="Polar residues" evidence="2">
    <location>
        <begin position="311"/>
        <end position="321"/>
    </location>
</feature>
<feature type="compositionally biased region" description="Polar residues" evidence="2">
    <location>
        <begin position="634"/>
        <end position="643"/>
    </location>
</feature>
<feature type="compositionally biased region" description="Basic and acidic residues" evidence="2">
    <location>
        <begin position="1241"/>
        <end position="1250"/>
    </location>
</feature>
<feature type="compositionally biased region" description="Basic and acidic residues" evidence="2">
    <location>
        <begin position="86"/>
        <end position="98"/>
    </location>
</feature>
<evidence type="ECO:0000256" key="3">
    <source>
        <dbReference type="SAM" id="Phobius"/>
    </source>
</evidence>
<feature type="region of interest" description="Disordered" evidence="2">
    <location>
        <begin position="64"/>
        <end position="100"/>
    </location>
</feature>
<feature type="region of interest" description="Disordered" evidence="2">
    <location>
        <begin position="1997"/>
        <end position="2025"/>
    </location>
</feature>
<feature type="region of interest" description="Disordered" evidence="2">
    <location>
        <begin position="816"/>
        <end position="843"/>
    </location>
</feature>